<dbReference type="RefSeq" id="WP_132123929.1">
    <property type="nucleotide sequence ID" value="NZ_SLWS01000011.1"/>
</dbReference>
<protein>
    <submittedName>
        <fullName evidence="1">Uncharacterized protein</fullName>
    </submittedName>
</protein>
<dbReference type="AlphaFoldDB" id="A0A4R2JAH4"/>
<dbReference type="Proteomes" id="UP000295680">
    <property type="component" value="Unassembled WGS sequence"/>
</dbReference>
<reference evidence="1 2" key="1">
    <citation type="submission" date="2019-03" db="EMBL/GenBank/DDBJ databases">
        <title>Genomic Encyclopedia of Type Strains, Phase IV (KMG-IV): sequencing the most valuable type-strain genomes for metagenomic binning, comparative biology and taxonomic classification.</title>
        <authorList>
            <person name="Goeker M."/>
        </authorList>
    </citation>
    <scope>NUCLEOTIDE SEQUENCE [LARGE SCALE GENOMIC DNA]</scope>
    <source>
        <strain evidence="1 2">DSM 45934</strain>
    </source>
</reference>
<evidence type="ECO:0000313" key="2">
    <source>
        <dbReference type="Proteomes" id="UP000295680"/>
    </source>
</evidence>
<dbReference type="EMBL" id="SLWS01000011">
    <property type="protein sequence ID" value="TCO52959.1"/>
    <property type="molecule type" value="Genomic_DNA"/>
</dbReference>
<name>A0A4R2JAH4_9PSEU</name>
<comment type="caution">
    <text evidence="1">The sequence shown here is derived from an EMBL/GenBank/DDBJ whole genome shotgun (WGS) entry which is preliminary data.</text>
</comment>
<accession>A0A4R2JAH4</accession>
<sequence>MKLASIPGITSVSLRSVADTTAELLAAITRIAEHDPTLEAAAVQAAEAAHRDRAGLLAVVTHPAADPGILVGGVITASQAEELRNHLLHASTPELREVTEAKTAKGCSVLIVEPILMAGAQLQAVVTDTAPATRATMFTLHSPTGRGWLDLAGVAGRLLSTLEFTARSP</sequence>
<gene>
    <name evidence="1" type="ORF">EV192_111153</name>
</gene>
<dbReference type="OrthoDB" id="3624603at2"/>
<proteinExistence type="predicted"/>
<keyword evidence="2" id="KW-1185">Reference proteome</keyword>
<evidence type="ECO:0000313" key="1">
    <source>
        <dbReference type="EMBL" id="TCO52959.1"/>
    </source>
</evidence>
<organism evidence="1 2">
    <name type="scientific">Actinocrispum wychmicini</name>
    <dbReference type="NCBI Taxonomy" id="1213861"/>
    <lineage>
        <taxon>Bacteria</taxon>
        <taxon>Bacillati</taxon>
        <taxon>Actinomycetota</taxon>
        <taxon>Actinomycetes</taxon>
        <taxon>Pseudonocardiales</taxon>
        <taxon>Pseudonocardiaceae</taxon>
        <taxon>Actinocrispum</taxon>
    </lineage>
</organism>